<dbReference type="PANTHER" id="PTHR10196">
    <property type="entry name" value="SUGAR KINASE"/>
    <property type="match status" value="1"/>
</dbReference>
<sequence length="481" mass="53676">MSDNRIHKLVLDQSTSGTKLLLVGIEENEAKILRRMDRKHTQIFPQDGWVEHDPSEIVKNTKQLIAEMLEATNLSAQDIRSLSITNQRETIVAWNKKTGQPVSNALVWQCNRSNDICKQLIEAGKETEIQRKTGLKIDSYFSGPKIRWLFDNSDEMRSLAASGELAIGTMDSWLIWNLTDGEVFATEPSNASRTLLYNIYENSWDAALCDIFLVPPDSLAEIRDSNDSFGHYEGIPIQGVMADSQAALYGQNCLGFGDIKVTMGTGCSVMMQIEERSDLISDNILKTIAFTDNGATDYALEGIIRSCGDTLTWLSSELALFGTIEEGIESAFSVNDNEGVYLVPAQLGLAAPFWDSDIRAAFLGMNRRTGKPHLIRAGFESILFQIRAVIDEIKQVTCLDIPRVKVDGGVTKNNRLMQMLADILGITIEVSCIEELSALGVLMLTSGFDMQKEGKIFNPKSNNLEPHYQQWLEYINKVRDK</sequence>
<comment type="similarity">
    <text evidence="1">Belongs to the FGGY kinase family.</text>
</comment>
<dbReference type="Proteomes" id="UP000262072">
    <property type="component" value="Unassembled WGS sequence"/>
</dbReference>
<evidence type="ECO:0000256" key="4">
    <source>
        <dbReference type="ARBA" id="ARBA00022777"/>
    </source>
</evidence>
<dbReference type="GO" id="GO:0019563">
    <property type="term" value="P:glycerol catabolic process"/>
    <property type="evidence" value="ECO:0007669"/>
    <property type="project" value="TreeGrafter"/>
</dbReference>
<dbReference type="InterPro" id="IPR043129">
    <property type="entry name" value="ATPase_NBD"/>
</dbReference>
<accession>A0A383TDC0</accession>
<evidence type="ECO:0000313" key="10">
    <source>
        <dbReference type="Proteomes" id="UP000262072"/>
    </source>
</evidence>
<feature type="domain" description="Carbohydrate kinase FGGY C-terminal" evidence="8">
    <location>
        <begin position="260"/>
        <end position="444"/>
    </location>
</feature>
<keyword evidence="3" id="KW-0547">Nucleotide-binding</keyword>
<dbReference type="InterPro" id="IPR018483">
    <property type="entry name" value="Carb_kinase_FGGY_CS"/>
</dbReference>
<dbReference type="GO" id="GO:0005829">
    <property type="term" value="C:cytosol"/>
    <property type="evidence" value="ECO:0007669"/>
    <property type="project" value="TreeGrafter"/>
</dbReference>
<keyword evidence="4" id="KW-0418">Kinase</keyword>
<protein>
    <recommendedName>
        <fullName evidence="6">ATP:glycerol 3-phosphotransferase</fullName>
    </recommendedName>
</protein>
<evidence type="ECO:0000313" key="9">
    <source>
        <dbReference type="EMBL" id="SYZ77689.1"/>
    </source>
</evidence>
<dbReference type="CDD" id="cd07769">
    <property type="entry name" value="ASKHA_NBD_FGGY_GK"/>
    <property type="match status" value="1"/>
</dbReference>
<organism evidence="9 10">
    <name type="scientific">Trichococcus shcherbakoviae</name>
    <dbReference type="NCBI Taxonomy" id="2094020"/>
    <lineage>
        <taxon>Bacteria</taxon>
        <taxon>Bacillati</taxon>
        <taxon>Bacillota</taxon>
        <taxon>Bacilli</taxon>
        <taxon>Lactobacillales</taxon>
        <taxon>Carnobacteriaceae</taxon>
        <taxon>Trichococcus</taxon>
    </lineage>
</organism>
<dbReference type="PIRSF" id="PIRSF000538">
    <property type="entry name" value="GlpK"/>
    <property type="match status" value="1"/>
</dbReference>
<dbReference type="Pfam" id="PF00370">
    <property type="entry name" value="FGGY_N"/>
    <property type="match status" value="1"/>
</dbReference>
<dbReference type="EMBL" id="UNRR01000007">
    <property type="protein sequence ID" value="SYZ77689.1"/>
    <property type="molecule type" value="Genomic_DNA"/>
</dbReference>
<evidence type="ECO:0000256" key="1">
    <source>
        <dbReference type="ARBA" id="ARBA00009156"/>
    </source>
</evidence>
<reference evidence="10" key="1">
    <citation type="submission" date="2018-05" db="EMBL/GenBank/DDBJ databases">
        <authorList>
            <person name="Strepis N."/>
        </authorList>
    </citation>
    <scope>NUCLEOTIDE SEQUENCE [LARGE SCALE GENOMIC DNA]</scope>
</reference>
<dbReference type="AlphaFoldDB" id="A0A383TDC0"/>
<feature type="domain" description="Carbohydrate kinase FGGY N-terminal" evidence="7">
    <location>
        <begin position="9"/>
        <end position="232"/>
    </location>
</feature>
<evidence type="ECO:0000256" key="6">
    <source>
        <dbReference type="ARBA" id="ARBA00043149"/>
    </source>
</evidence>
<evidence type="ECO:0000259" key="7">
    <source>
        <dbReference type="Pfam" id="PF00370"/>
    </source>
</evidence>
<dbReference type="Pfam" id="PF02782">
    <property type="entry name" value="FGGY_C"/>
    <property type="match status" value="1"/>
</dbReference>
<dbReference type="SUPFAM" id="SSF53067">
    <property type="entry name" value="Actin-like ATPase domain"/>
    <property type="match status" value="2"/>
</dbReference>
<dbReference type="PROSITE" id="PS00933">
    <property type="entry name" value="FGGY_KINASES_1"/>
    <property type="match status" value="1"/>
</dbReference>
<dbReference type="GO" id="GO:0005524">
    <property type="term" value="F:ATP binding"/>
    <property type="evidence" value="ECO:0007669"/>
    <property type="project" value="UniProtKB-KW"/>
</dbReference>
<evidence type="ECO:0000256" key="2">
    <source>
        <dbReference type="ARBA" id="ARBA00022679"/>
    </source>
</evidence>
<evidence type="ECO:0000256" key="3">
    <source>
        <dbReference type="ARBA" id="ARBA00022741"/>
    </source>
</evidence>
<dbReference type="InterPro" id="IPR018484">
    <property type="entry name" value="FGGY_N"/>
</dbReference>
<name>A0A383TDC0_9LACT</name>
<dbReference type="OrthoDB" id="9805576at2"/>
<keyword evidence="2" id="KW-0808">Transferase</keyword>
<dbReference type="PANTHER" id="PTHR10196:SF69">
    <property type="entry name" value="GLYCEROL KINASE"/>
    <property type="match status" value="1"/>
</dbReference>
<keyword evidence="5" id="KW-0067">ATP-binding</keyword>
<dbReference type="GO" id="GO:0004370">
    <property type="term" value="F:glycerol kinase activity"/>
    <property type="evidence" value="ECO:0007669"/>
    <property type="project" value="TreeGrafter"/>
</dbReference>
<dbReference type="Gene3D" id="3.30.420.40">
    <property type="match status" value="2"/>
</dbReference>
<evidence type="ECO:0000256" key="5">
    <source>
        <dbReference type="ARBA" id="ARBA00022840"/>
    </source>
</evidence>
<dbReference type="InterPro" id="IPR000577">
    <property type="entry name" value="Carb_kinase_FGGY"/>
</dbReference>
<gene>
    <name evidence="9" type="ORF">TART1_0458</name>
</gene>
<dbReference type="RefSeq" id="WP_119092448.1">
    <property type="nucleotide sequence ID" value="NZ_UNRR01000007.1"/>
</dbReference>
<evidence type="ECO:0000259" key="8">
    <source>
        <dbReference type="Pfam" id="PF02782"/>
    </source>
</evidence>
<proteinExistence type="inferred from homology"/>
<dbReference type="InterPro" id="IPR018485">
    <property type="entry name" value="FGGY_C"/>
</dbReference>